<proteinExistence type="predicted"/>
<dbReference type="EMBL" id="CAFBOX010000082">
    <property type="protein sequence ID" value="CAB4997497.1"/>
    <property type="molecule type" value="Genomic_DNA"/>
</dbReference>
<keyword evidence="1" id="KW-0472">Membrane</keyword>
<dbReference type="SUPFAM" id="SSF103473">
    <property type="entry name" value="MFS general substrate transporter"/>
    <property type="match status" value="1"/>
</dbReference>
<reference evidence="2" key="1">
    <citation type="submission" date="2020-05" db="EMBL/GenBank/DDBJ databases">
        <authorList>
            <person name="Chiriac C."/>
            <person name="Salcher M."/>
            <person name="Ghai R."/>
            <person name="Kavagutti S V."/>
        </authorList>
    </citation>
    <scope>NUCLEOTIDE SEQUENCE</scope>
</reference>
<protein>
    <submittedName>
        <fullName evidence="2">Unannotated protein</fullName>
    </submittedName>
</protein>
<gene>
    <name evidence="2" type="ORF">UFOPK4035_00585</name>
</gene>
<dbReference type="InterPro" id="IPR036259">
    <property type="entry name" value="MFS_trans_sf"/>
</dbReference>
<evidence type="ECO:0000313" key="2">
    <source>
        <dbReference type="EMBL" id="CAB4997497.1"/>
    </source>
</evidence>
<name>A0A6J7NWV0_9ZZZZ</name>
<organism evidence="2">
    <name type="scientific">freshwater metagenome</name>
    <dbReference type="NCBI Taxonomy" id="449393"/>
    <lineage>
        <taxon>unclassified sequences</taxon>
        <taxon>metagenomes</taxon>
        <taxon>ecological metagenomes</taxon>
    </lineage>
</organism>
<evidence type="ECO:0000256" key="1">
    <source>
        <dbReference type="SAM" id="Phobius"/>
    </source>
</evidence>
<keyword evidence="1" id="KW-1133">Transmembrane helix</keyword>
<feature type="transmembrane region" description="Helical" evidence="1">
    <location>
        <begin position="45"/>
        <end position="66"/>
    </location>
</feature>
<feature type="transmembrane region" description="Helical" evidence="1">
    <location>
        <begin position="21"/>
        <end position="39"/>
    </location>
</feature>
<keyword evidence="1" id="KW-0812">Transmembrane</keyword>
<sequence>MASYQTMIPNELFGRVHGARRTFVWGLMPIGSLVGGWIATMDLRLPFIVGGLGATLICLASFRFIYSLDTAQVEAP</sequence>
<dbReference type="AlphaFoldDB" id="A0A6J7NWV0"/>
<accession>A0A6J7NWV0</accession>